<sequence length="123" mass="14095">FSFFAMFITSYWNRGFQLPATSFEFVKTALALTILYVLIRPLMKIIFLPLNIITFGLFSFFLYVFMLHILASSYDLFSIHPWQFEGLSLFVVTVPKTNISDLSNLVLSSFSLSSIINALDQLT</sequence>
<comment type="caution">
    <text evidence="2">The sequence shown here is derived from an EMBL/GenBank/DDBJ whole genome shotgun (WGS) entry which is preliminary data.</text>
</comment>
<dbReference type="EMBL" id="PFQK01000070">
    <property type="protein sequence ID" value="PJC81559.1"/>
    <property type="molecule type" value="Genomic_DNA"/>
</dbReference>
<feature type="non-terminal residue" evidence="2">
    <location>
        <position position="1"/>
    </location>
</feature>
<feature type="transmembrane region" description="Helical" evidence="1">
    <location>
        <begin position="46"/>
        <end position="71"/>
    </location>
</feature>
<gene>
    <name evidence="2" type="ORF">CO007_04030</name>
</gene>
<evidence type="ECO:0000256" key="1">
    <source>
        <dbReference type="SAM" id="Phobius"/>
    </source>
</evidence>
<dbReference type="InterPro" id="IPR007165">
    <property type="entry name" value="Phage_holin_4_2"/>
</dbReference>
<organism evidence="2 3">
    <name type="scientific">Candidatus Roizmanbacteria bacterium CG_4_8_14_3_um_filter_36_10</name>
    <dbReference type="NCBI Taxonomy" id="1974834"/>
    <lineage>
        <taxon>Bacteria</taxon>
        <taxon>Candidatus Roizmaniibacteriota</taxon>
    </lineage>
</organism>
<keyword evidence="1" id="KW-1133">Transmembrane helix</keyword>
<dbReference type="AlphaFoldDB" id="A0A2M8GM66"/>
<protein>
    <submittedName>
        <fullName evidence="2">Uncharacterized protein</fullName>
    </submittedName>
</protein>
<accession>A0A2M8GM66</accession>
<evidence type="ECO:0000313" key="3">
    <source>
        <dbReference type="Proteomes" id="UP000229370"/>
    </source>
</evidence>
<evidence type="ECO:0000313" key="2">
    <source>
        <dbReference type="EMBL" id="PJC81559.1"/>
    </source>
</evidence>
<keyword evidence="1" id="KW-0812">Transmembrane</keyword>
<feature type="transmembrane region" description="Helical" evidence="1">
    <location>
        <begin position="20"/>
        <end position="39"/>
    </location>
</feature>
<name>A0A2M8GM66_9BACT</name>
<reference evidence="3" key="1">
    <citation type="submission" date="2017-09" db="EMBL/GenBank/DDBJ databases">
        <title>Depth-based differentiation of microbial function through sediment-hosted aquifers and enrichment of novel symbionts in the deep terrestrial subsurface.</title>
        <authorList>
            <person name="Probst A.J."/>
            <person name="Ladd B."/>
            <person name="Jarett J.K."/>
            <person name="Geller-Mcgrath D.E."/>
            <person name="Sieber C.M.K."/>
            <person name="Emerson J.B."/>
            <person name="Anantharaman K."/>
            <person name="Thomas B.C."/>
            <person name="Malmstrom R."/>
            <person name="Stieglmeier M."/>
            <person name="Klingl A."/>
            <person name="Woyke T."/>
            <person name="Ryan C.M."/>
            <person name="Banfield J.F."/>
        </authorList>
    </citation>
    <scope>NUCLEOTIDE SEQUENCE [LARGE SCALE GENOMIC DNA]</scope>
</reference>
<dbReference type="Pfam" id="PF04020">
    <property type="entry name" value="Phage_holin_4_2"/>
    <property type="match status" value="1"/>
</dbReference>
<keyword evidence="1" id="KW-0472">Membrane</keyword>
<proteinExistence type="predicted"/>
<dbReference type="Proteomes" id="UP000229370">
    <property type="component" value="Unassembled WGS sequence"/>
</dbReference>